<feature type="transmembrane region" description="Helical" evidence="9">
    <location>
        <begin position="121"/>
        <end position="143"/>
    </location>
</feature>
<evidence type="ECO:0000256" key="9">
    <source>
        <dbReference type="SAM" id="Phobius"/>
    </source>
</evidence>
<dbReference type="InterPro" id="IPR007387">
    <property type="entry name" value="TRAP_DctQ"/>
</dbReference>
<dbReference type="PANTHER" id="PTHR35011">
    <property type="entry name" value="2,3-DIKETO-L-GULONATE TRAP TRANSPORTER SMALL PERMEASE PROTEIN YIAM"/>
    <property type="match status" value="1"/>
</dbReference>
<keyword evidence="2" id="KW-0813">Transport</keyword>
<feature type="transmembrane region" description="Helical" evidence="9">
    <location>
        <begin position="12"/>
        <end position="32"/>
    </location>
</feature>
<proteinExistence type="inferred from homology"/>
<dbReference type="GO" id="GO:0015740">
    <property type="term" value="P:C4-dicarboxylate transport"/>
    <property type="evidence" value="ECO:0007669"/>
    <property type="project" value="TreeGrafter"/>
</dbReference>
<evidence type="ECO:0000256" key="1">
    <source>
        <dbReference type="ARBA" id="ARBA00004429"/>
    </source>
</evidence>
<evidence type="ECO:0000256" key="2">
    <source>
        <dbReference type="ARBA" id="ARBA00022448"/>
    </source>
</evidence>
<dbReference type="PANTHER" id="PTHR35011:SF2">
    <property type="entry name" value="2,3-DIKETO-L-GULONATE TRAP TRANSPORTER SMALL PERMEASE PROTEIN YIAM"/>
    <property type="match status" value="1"/>
</dbReference>
<keyword evidence="4" id="KW-0997">Cell inner membrane</keyword>
<dbReference type="RefSeq" id="WP_090925109.1">
    <property type="nucleotide sequence ID" value="NZ_FOTY01000001.1"/>
</dbReference>
<evidence type="ECO:0000256" key="5">
    <source>
        <dbReference type="ARBA" id="ARBA00022692"/>
    </source>
</evidence>
<feature type="transmembrane region" description="Helical" evidence="9">
    <location>
        <begin position="85"/>
        <end position="109"/>
    </location>
</feature>
<evidence type="ECO:0000256" key="3">
    <source>
        <dbReference type="ARBA" id="ARBA00022475"/>
    </source>
</evidence>
<comment type="similarity">
    <text evidence="8">Belongs to the TRAP transporter small permease family.</text>
</comment>
<reference evidence="11 12" key="1">
    <citation type="submission" date="2016-10" db="EMBL/GenBank/DDBJ databases">
        <authorList>
            <person name="de Groot N.N."/>
        </authorList>
    </citation>
    <scope>NUCLEOTIDE SEQUENCE [LARGE SCALE GENOMIC DNA]</scope>
    <source>
        <strain evidence="11 12">CGMCC 1.6134</strain>
    </source>
</reference>
<keyword evidence="3" id="KW-1003">Cell membrane</keyword>
<gene>
    <name evidence="11" type="ORF">SAMN04488054_101131</name>
</gene>
<evidence type="ECO:0000259" key="10">
    <source>
        <dbReference type="Pfam" id="PF04290"/>
    </source>
</evidence>
<keyword evidence="7 9" id="KW-0472">Membrane</keyword>
<evidence type="ECO:0000256" key="8">
    <source>
        <dbReference type="ARBA" id="ARBA00038436"/>
    </source>
</evidence>
<dbReference type="GO" id="GO:0022857">
    <property type="term" value="F:transmembrane transporter activity"/>
    <property type="evidence" value="ECO:0007669"/>
    <property type="project" value="TreeGrafter"/>
</dbReference>
<accession>A0A1I4I1A9</accession>
<comment type="subcellular location">
    <subcellularLocation>
        <location evidence="1">Cell inner membrane</location>
        <topology evidence="1">Multi-pass membrane protein</topology>
    </subcellularLocation>
</comment>
<dbReference type="Proteomes" id="UP000199668">
    <property type="component" value="Unassembled WGS sequence"/>
</dbReference>
<evidence type="ECO:0000313" key="11">
    <source>
        <dbReference type="EMBL" id="SFL47847.1"/>
    </source>
</evidence>
<sequence>MQKTKKAIDNFLLITASILLLVLTLVTLWQVFTRFVLGSPSVATEEIAGFSLIWIAMLGAAYGFGSDEHLSLDFIRERFQGRAYLGVRAAIDAVVLLFALFVLVIGGGILVNVTWSEVSPIMGFSMGAVYSIVPISGVFIIIYQVMNVLTRNSAKGEEQT</sequence>
<dbReference type="STRING" id="266892.SAMN04488054_101131"/>
<dbReference type="GO" id="GO:0005886">
    <property type="term" value="C:plasma membrane"/>
    <property type="evidence" value="ECO:0007669"/>
    <property type="project" value="UniProtKB-SubCell"/>
</dbReference>
<dbReference type="Pfam" id="PF04290">
    <property type="entry name" value="DctQ"/>
    <property type="match status" value="1"/>
</dbReference>
<keyword evidence="12" id="KW-1185">Reference proteome</keyword>
<evidence type="ECO:0000256" key="6">
    <source>
        <dbReference type="ARBA" id="ARBA00022989"/>
    </source>
</evidence>
<feature type="domain" description="Tripartite ATP-independent periplasmic transporters DctQ component" evidence="10">
    <location>
        <begin position="23"/>
        <end position="150"/>
    </location>
</feature>
<feature type="transmembrane region" description="Helical" evidence="9">
    <location>
        <begin position="47"/>
        <end position="64"/>
    </location>
</feature>
<protein>
    <submittedName>
        <fullName evidence="11">TRAP-type C4-dicarboxylate transport system, small permease component</fullName>
    </submittedName>
</protein>
<evidence type="ECO:0000256" key="4">
    <source>
        <dbReference type="ARBA" id="ARBA00022519"/>
    </source>
</evidence>
<dbReference type="OrthoDB" id="9815614at2"/>
<evidence type="ECO:0000313" key="12">
    <source>
        <dbReference type="Proteomes" id="UP000199668"/>
    </source>
</evidence>
<dbReference type="EMBL" id="FOTY01000001">
    <property type="protein sequence ID" value="SFL47847.1"/>
    <property type="molecule type" value="Genomic_DNA"/>
</dbReference>
<evidence type="ECO:0000256" key="7">
    <source>
        <dbReference type="ARBA" id="ARBA00023136"/>
    </source>
</evidence>
<keyword evidence="5 9" id="KW-0812">Transmembrane</keyword>
<keyword evidence="6 9" id="KW-1133">Transmembrane helix</keyword>
<name>A0A1I4I1A9_9BACI</name>
<dbReference type="InterPro" id="IPR055348">
    <property type="entry name" value="DctQ"/>
</dbReference>
<organism evidence="11 12">
    <name type="scientific">Salibacterium qingdaonense</name>
    <dbReference type="NCBI Taxonomy" id="266892"/>
    <lineage>
        <taxon>Bacteria</taxon>
        <taxon>Bacillati</taxon>
        <taxon>Bacillota</taxon>
        <taxon>Bacilli</taxon>
        <taxon>Bacillales</taxon>
        <taxon>Bacillaceae</taxon>
    </lineage>
</organism>
<dbReference type="AlphaFoldDB" id="A0A1I4I1A9"/>